<organism evidence="1 2">
    <name type="scientific">Saccharothrix australiensis</name>
    <dbReference type="NCBI Taxonomy" id="2072"/>
    <lineage>
        <taxon>Bacteria</taxon>
        <taxon>Bacillati</taxon>
        <taxon>Actinomycetota</taxon>
        <taxon>Actinomycetes</taxon>
        <taxon>Pseudonocardiales</taxon>
        <taxon>Pseudonocardiaceae</taxon>
        <taxon>Saccharothrix</taxon>
    </lineage>
</organism>
<name>A0A495VU77_9PSEU</name>
<protein>
    <submittedName>
        <fullName evidence="1">Uncharacterized protein</fullName>
    </submittedName>
</protein>
<proteinExistence type="predicted"/>
<evidence type="ECO:0000313" key="2">
    <source>
        <dbReference type="Proteomes" id="UP000282084"/>
    </source>
</evidence>
<dbReference type="OrthoDB" id="9833734at2"/>
<dbReference type="EMBL" id="RBXO01000001">
    <property type="protein sequence ID" value="RKT52951.1"/>
    <property type="molecule type" value="Genomic_DNA"/>
</dbReference>
<accession>A0A495VU77</accession>
<evidence type="ECO:0000313" key="1">
    <source>
        <dbReference type="EMBL" id="RKT52951.1"/>
    </source>
</evidence>
<dbReference type="Proteomes" id="UP000282084">
    <property type="component" value="Unassembled WGS sequence"/>
</dbReference>
<sequence>MNSGDSAARRLYTLLSELQGYWDSNHNLLTAWQEAFAAVDGDGEKRSISSIQISLGSLIADIQVDAQALDPNPPVAATMQYLNDWTRVCFGRGFDPGGTALVSVQRIPQHAIDGLLLIASLSEVNFNAKKIESDQLELLGRQAEELLKELRADTLLPAELRRKLVRAVLEVADSIRDYRIRGSANLERAGQVLVGYMATGEVAVDEPGVASAWSKVRRFVQYLVATLRFGQGFASLMNGEVSDAIEQIEGASDVFEAEIVDDQRE</sequence>
<keyword evidence="2" id="KW-1185">Reference proteome</keyword>
<dbReference type="AlphaFoldDB" id="A0A495VU77"/>
<reference evidence="1 2" key="1">
    <citation type="submission" date="2018-10" db="EMBL/GenBank/DDBJ databases">
        <title>Sequencing the genomes of 1000 actinobacteria strains.</title>
        <authorList>
            <person name="Klenk H.-P."/>
        </authorList>
    </citation>
    <scope>NUCLEOTIDE SEQUENCE [LARGE SCALE GENOMIC DNA]</scope>
    <source>
        <strain evidence="1 2">DSM 43800</strain>
    </source>
</reference>
<comment type="caution">
    <text evidence="1">The sequence shown here is derived from an EMBL/GenBank/DDBJ whole genome shotgun (WGS) entry which is preliminary data.</text>
</comment>
<gene>
    <name evidence="1" type="ORF">C8E97_1492</name>
</gene>
<dbReference type="RefSeq" id="WP_147455020.1">
    <property type="nucleotide sequence ID" value="NZ_RBXO01000001.1"/>
</dbReference>